<keyword evidence="5" id="KW-0808">Transferase</keyword>
<gene>
    <name evidence="5" type="primary">coaE</name>
    <name evidence="7" type="ORF">DCO17_00950</name>
</gene>
<organism evidence="7 8">
    <name type="scientific">Polynucleobacter tropicus</name>
    <dbReference type="NCBI Taxonomy" id="1743174"/>
    <lineage>
        <taxon>Bacteria</taxon>
        <taxon>Pseudomonadati</taxon>
        <taxon>Pseudomonadota</taxon>
        <taxon>Betaproteobacteria</taxon>
        <taxon>Burkholderiales</taxon>
        <taxon>Burkholderiaceae</taxon>
        <taxon>Polynucleobacter</taxon>
    </lineage>
</organism>
<evidence type="ECO:0000256" key="5">
    <source>
        <dbReference type="HAMAP-Rule" id="MF_00376"/>
    </source>
</evidence>
<feature type="binding site" evidence="5">
    <location>
        <begin position="11"/>
        <end position="16"/>
    </location>
    <ligand>
        <name>ATP</name>
        <dbReference type="ChEBI" id="CHEBI:30616"/>
    </ligand>
</feature>
<keyword evidence="2 5" id="KW-0547">Nucleotide-binding</keyword>
<comment type="catalytic activity">
    <reaction evidence="5">
        <text>3'-dephospho-CoA + ATP = ADP + CoA + H(+)</text>
        <dbReference type="Rhea" id="RHEA:18245"/>
        <dbReference type="ChEBI" id="CHEBI:15378"/>
        <dbReference type="ChEBI" id="CHEBI:30616"/>
        <dbReference type="ChEBI" id="CHEBI:57287"/>
        <dbReference type="ChEBI" id="CHEBI:57328"/>
        <dbReference type="ChEBI" id="CHEBI:456216"/>
        <dbReference type="EC" id="2.7.1.24"/>
    </reaction>
</comment>
<keyword evidence="8" id="KW-1185">Reference proteome</keyword>
<dbReference type="GO" id="GO:0015937">
    <property type="term" value="P:coenzyme A biosynthetic process"/>
    <property type="evidence" value="ECO:0007669"/>
    <property type="project" value="UniProtKB-UniRule"/>
</dbReference>
<keyword evidence="5 7" id="KW-0418">Kinase</keyword>
<dbReference type="SUPFAM" id="SSF52540">
    <property type="entry name" value="P-loop containing nucleoside triphosphate hydrolases"/>
    <property type="match status" value="1"/>
</dbReference>
<accession>A0A6M9PZF0</accession>
<comment type="function">
    <text evidence="5">Catalyzes the phosphorylation of the 3'-hydroxyl group of dephosphocoenzyme A to form coenzyme A.</text>
</comment>
<evidence type="ECO:0000256" key="2">
    <source>
        <dbReference type="ARBA" id="ARBA00022741"/>
    </source>
</evidence>
<comment type="similarity">
    <text evidence="1 5">Belongs to the CoaE family.</text>
</comment>
<name>A0A6M9PZF0_9BURK</name>
<comment type="pathway">
    <text evidence="5">Cofactor biosynthesis; coenzyme A biosynthesis; CoA from (R)-pantothenate: step 5/5.</text>
</comment>
<dbReference type="GO" id="GO:0004140">
    <property type="term" value="F:dephospho-CoA kinase activity"/>
    <property type="evidence" value="ECO:0007669"/>
    <property type="project" value="UniProtKB-UniRule"/>
</dbReference>
<dbReference type="GO" id="GO:0005737">
    <property type="term" value="C:cytoplasm"/>
    <property type="evidence" value="ECO:0007669"/>
    <property type="project" value="UniProtKB-SubCell"/>
</dbReference>
<dbReference type="KEGG" id="ptrp:DCO17_00950"/>
<keyword evidence="5" id="KW-0963">Cytoplasm</keyword>
<dbReference type="EC" id="2.7.1.24" evidence="5 6"/>
<evidence type="ECO:0000256" key="6">
    <source>
        <dbReference type="NCBIfam" id="TIGR00152"/>
    </source>
</evidence>
<proteinExistence type="inferred from homology"/>
<dbReference type="PROSITE" id="PS51219">
    <property type="entry name" value="DPCK"/>
    <property type="match status" value="1"/>
</dbReference>
<sequence length="199" mass="21625">MPLIGLTGGIGSGKTAVSDQLGKLGAGIIDTDVIAHQITAANGPAIEPIQKHFGPDYIDANGALDRAKMRTLVFANPDAKQALEAITHPLIRQEAIKQAFQEAKGGAPYLVFVVPLLLESGTWIDLIDRLVVVDCPVETQISRVMQRNNLSRAEVEKILQSQASREDRLAQADFVIKNQGSLDQLIEEVNQLNQKILKI</sequence>
<dbReference type="Proteomes" id="UP000503312">
    <property type="component" value="Chromosome"/>
</dbReference>
<dbReference type="InterPro" id="IPR027417">
    <property type="entry name" value="P-loop_NTPase"/>
</dbReference>
<evidence type="ECO:0000313" key="7">
    <source>
        <dbReference type="EMBL" id="QKM65621.1"/>
    </source>
</evidence>
<reference evidence="7 8" key="1">
    <citation type="submission" date="2018-04" db="EMBL/GenBank/DDBJ databases">
        <title>Polynucleobacter sp. UH21B genome.</title>
        <authorList>
            <person name="Hahn M.W."/>
        </authorList>
    </citation>
    <scope>NUCLEOTIDE SEQUENCE [LARGE SCALE GENOMIC DNA]</scope>
    <source>
        <strain evidence="7 8">MWH-UH21B</strain>
    </source>
</reference>
<dbReference type="HAMAP" id="MF_00376">
    <property type="entry name" value="Dephospho_CoA_kinase"/>
    <property type="match status" value="1"/>
</dbReference>
<dbReference type="GO" id="GO:0005524">
    <property type="term" value="F:ATP binding"/>
    <property type="evidence" value="ECO:0007669"/>
    <property type="project" value="UniProtKB-UniRule"/>
</dbReference>
<dbReference type="Gene3D" id="3.40.50.300">
    <property type="entry name" value="P-loop containing nucleotide triphosphate hydrolases"/>
    <property type="match status" value="1"/>
</dbReference>
<evidence type="ECO:0000256" key="3">
    <source>
        <dbReference type="ARBA" id="ARBA00022840"/>
    </source>
</evidence>
<dbReference type="CDD" id="cd02022">
    <property type="entry name" value="DPCK"/>
    <property type="match status" value="1"/>
</dbReference>
<evidence type="ECO:0000256" key="1">
    <source>
        <dbReference type="ARBA" id="ARBA00009018"/>
    </source>
</evidence>
<evidence type="ECO:0000256" key="4">
    <source>
        <dbReference type="ARBA" id="ARBA00022993"/>
    </source>
</evidence>
<dbReference type="Pfam" id="PF01121">
    <property type="entry name" value="CoaE"/>
    <property type="match status" value="1"/>
</dbReference>
<dbReference type="PANTHER" id="PTHR10695">
    <property type="entry name" value="DEPHOSPHO-COA KINASE-RELATED"/>
    <property type="match status" value="1"/>
</dbReference>
<dbReference type="InterPro" id="IPR001977">
    <property type="entry name" value="Depp_CoAkinase"/>
</dbReference>
<evidence type="ECO:0000313" key="8">
    <source>
        <dbReference type="Proteomes" id="UP000503312"/>
    </source>
</evidence>
<dbReference type="EMBL" id="CP028942">
    <property type="protein sequence ID" value="QKM65621.1"/>
    <property type="molecule type" value="Genomic_DNA"/>
</dbReference>
<keyword evidence="4 5" id="KW-0173">Coenzyme A biosynthesis</keyword>
<dbReference type="UniPathway" id="UPA00241">
    <property type="reaction ID" value="UER00356"/>
</dbReference>
<dbReference type="AlphaFoldDB" id="A0A6M9PZF0"/>
<keyword evidence="3 5" id="KW-0067">ATP-binding</keyword>
<comment type="subcellular location">
    <subcellularLocation>
        <location evidence="5">Cytoplasm</location>
    </subcellularLocation>
</comment>
<dbReference type="PANTHER" id="PTHR10695:SF46">
    <property type="entry name" value="BIFUNCTIONAL COENZYME A SYNTHASE-RELATED"/>
    <property type="match status" value="1"/>
</dbReference>
<protein>
    <recommendedName>
        <fullName evidence="5 6">Dephospho-CoA kinase</fullName>
        <ecNumber evidence="5 6">2.7.1.24</ecNumber>
    </recommendedName>
    <alternativeName>
        <fullName evidence="5">Dephosphocoenzyme A kinase</fullName>
    </alternativeName>
</protein>
<dbReference type="NCBIfam" id="TIGR00152">
    <property type="entry name" value="dephospho-CoA kinase"/>
    <property type="match status" value="1"/>
</dbReference>